<keyword evidence="2" id="KW-1185">Reference proteome</keyword>
<dbReference type="EMBL" id="CM020618">
    <property type="protein sequence ID" value="KAK1860813.1"/>
    <property type="molecule type" value="Genomic_DNA"/>
</dbReference>
<name>A0ACC3BSB0_PYRYE</name>
<reference evidence="1" key="1">
    <citation type="submission" date="2019-11" db="EMBL/GenBank/DDBJ databases">
        <title>Nori genome reveals adaptations in red seaweeds to the harsh intertidal environment.</title>
        <authorList>
            <person name="Wang D."/>
            <person name="Mao Y."/>
        </authorList>
    </citation>
    <scope>NUCLEOTIDE SEQUENCE</scope>
    <source>
        <tissue evidence="1">Gametophyte</tissue>
    </source>
</reference>
<dbReference type="Proteomes" id="UP000798662">
    <property type="component" value="Chromosome 1"/>
</dbReference>
<gene>
    <name evidence="1" type="ORF">I4F81_003400</name>
</gene>
<evidence type="ECO:0000313" key="1">
    <source>
        <dbReference type="EMBL" id="KAK1860813.1"/>
    </source>
</evidence>
<sequence length="500" mass="53034">MGVGAIVRTGLAAVVVAAATGAASGAVVAVEAAVPATALRGDATAYDGGVFASLDRRGAGAVAARAGVRAGAGPRPHVHGRRAAAVAWAFLPDLSDEWDGSRVDTAKWRDYNPIWYGRAPAAFSRANVYLWSGILRLEARFDPLHDFPPNPPGAPAEPRLYGNWTSAYVESTKAVRYGFFEVRSRPSDSIFSSSFWLSSRTQTDWTELDVYEIGGGAPGGPGPGFPYLVFSNAHVFRRTGTAITPETVVSSPANYVAKERLSSSWHTYALQWEAKAMHWYFDGRRIRTLANEYHQLPLQLKLDAESFPTWFGLPSSTFTTTQYRVAYVRSWAAANGRSRTGRRGTAVPPPEDRVTPYVTPAAALPTDDDTSPYQLGRAPPPGDKRDPTEAAGRAAAVPRRGWDAYRVRRGARAGASGERGPLVDVPPAETGVPPAGAGSFPSASPLPSAVVAPTAAGELVVATSPANPEAPSEATTPFSGACVPARPVPSSSPLPRDETR</sequence>
<evidence type="ECO:0000313" key="2">
    <source>
        <dbReference type="Proteomes" id="UP000798662"/>
    </source>
</evidence>
<proteinExistence type="predicted"/>
<protein>
    <submittedName>
        <fullName evidence="1">Uncharacterized protein</fullName>
    </submittedName>
</protein>
<comment type="caution">
    <text evidence="1">The sequence shown here is derived from an EMBL/GenBank/DDBJ whole genome shotgun (WGS) entry which is preliminary data.</text>
</comment>
<organism evidence="1 2">
    <name type="scientific">Pyropia yezoensis</name>
    <name type="common">Susabi-nori</name>
    <name type="synonym">Porphyra yezoensis</name>
    <dbReference type="NCBI Taxonomy" id="2788"/>
    <lineage>
        <taxon>Eukaryota</taxon>
        <taxon>Rhodophyta</taxon>
        <taxon>Bangiophyceae</taxon>
        <taxon>Bangiales</taxon>
        <taxon>Bangiaceae</taxon>
        <taxon>Pyropia</taxon>
    </lineage>
</organism>
<accession>A0ACC3BSB0</accession>